<dbReference type="EMBL" id="LGCK01000014">
    <property type="protein sequence ID" value="KPL70497.1"/>
    <property type="molecule type" value="Genomic_DNA"/>
</dbReference>
<reference evidence="1 2" key="1">
    <citation type="submission" date="2015-07" db="EMBL/GenBank/DDBJ databases">
        <title>Genome sequence of Leptolinea tardivitalis DSM 16556.</title>
        <authorList>
            <person name="Hemp J."/>
            <person name="Ward L.M."/>
            <person name="Pace L.A."/>
            <person name="Fischer W.W."/>
        </authorList>
    </citation>
    <scope>NUCLEOTIDE SEQUENCE [LARGE SCALE GENOMIC DNA]</scope>
    <source>
        <strain evidence="1 2">YMTK-2</strain>
    </source>
</reference>
<dbReference type="AlphaFoldDB" id="A0A0P6X6D5"/>
<evidence type="ECO:0000313" key="2">
    <source>
        <dbReference type="Proteomes" id="UP000050430"/>
    </source>
</evidence>
<accession>A0A0P6X6D5</accession>
<dbReference type="RefSeq" id="WP_062422393.1">
    <property type="nucleotide sequence ID" value="NZ_BBYA01000010.1"/>
</dbReference>
<evidence type="ECO:0000313" key="1">
    <source>
        <dbReference type="EMBL" id="KPL70497.1"/>
    </source>
</evidence>
<gene>
    <name evidence="1" type="ORF">ADM99_15330</name>
</gene>
<organism evidence="1 2">
    <name type="scientific">Leptolinea tardivitalis</name>
    <dbReference type="NCBI Taxonomy" id="229920"/>
    <lineage>
        <taxon>Bacteria</taxon>
        <taxon>Bacillati</taxon>
        <taxon>Chloroflexota</taxon>
        <taxon>Anaerolineae</taxon>
        <taxon>Anaerolineales</taxon>
        <taxon>Anaerolineaceae</taxon>
        <taxon>Leptolinea</taxon>
    </lineage>
</organism>
<keyword evidence="2" id="KW-1185">Reference proteome</keyword>
<dbReference type="Proteomes" id="UP000050430">
    <property type="component" value="Unassembled WGS sequence"/>
</dbReference>
<name>A0A0P6X6D5_9CHLR</name>
<protein>
    <submittedName>
        <fullName evidence="1">Uncharacterized protein</fullName>
    </submittedName>
</protein>
<sequence>MYIGSDQLQSLVMARRLLLLNRQIEQQRSDPTVETKSFKEILEKDEISMSGGVESNLSEGKSSVPSSDVRLTDLLEQLGNI</sequence>
<comment type="caution">
    <text evidence="1">The sequence shown here is derived from an EMBL/GenBank/DDBJ whole genome shotgun (WGS) entry which is preliminary data.</text>
</comment>
<proteinExistence type="predicted"/>